<dbReference type="EMBL" id="CP001801">
    <property type="protein sequence ID" value="ACX95114.1"/>
    <property type="molecule type" value="Genomic_DNA"/>
</dbReference>
<dbReference type="Gene3D" id="2.40.160.180">
    <property type="entry name" value="Carbohydrate-selective porin OprB"/>
    <property type="match status" value="1"/>
</dbReference>
<accession>D0KXA0</accession>
<dbReference type="Pfam" id="PF04966">
    <property type="entry name" value="OprB"/>
    <property type="match status" value="1"/>
</dbReference>
<dbReference type="AlphaFoldDB" id="D0KXA0"/>
<dbReference type="RefSeq" id="WP_012823150.1">
    <property type="nucleotide sequence ID" value="NC_013422.1"/>
</dbReference>
<dbReference type="InterPro" id="IPR007049">
    <property type="entry name" value="Carb-sel_porin_OprB"/>
</dbReference>
<dbReference type="HOGENOM" id="CLU_717227_0_0_6"/>
<dbReference type="GO" id="GO:0008643">
    <property type="term" value="P:carbohydrate transport"/>
    <property type="evidence" value="ECO:0007669"/>
    <property type="project" value="InterPro"/>
</dbReference>
<dbReference type="STRING" id="555778.Hneap_0251"/>
<evidence type="ECO:0000313" key="4">
    <source>
        <dbReference type="Proteomes" id="UP000009102"/>
    </source>
</evidence>
<dbReference type="Proteomes" id="UP000009102">
    <property type="component" value="Chromosome"/>
</dbReference>
<dbReference type="KEGG" id="hna:Hneap_0251"/>
<protein>
    <submittedName>
        <fullName evidence="3">Carbohydrate-selective porin OprB</fullName>
    </submittedName>
</protein>
<name>D0KXA0_HALNC</name>
<sequence>MSRLPSYVTILLIVLVIPPILGSGAWATEFILNRPAPTAASHPLPLDESQIFSLHGHWDTDWVNNLSGGIRRGNALDSVAVGGFTLKGDRLGLPNSVFNFSLMATRVGDANAELIGADTNPSNIEGNRNRLVLNTAFWQQDWLNSPHIGLNTRLGVFDLSAEFDSTDGAAQLLNSSFGLDPTITDNFAASTFPKNGTGLVTSIASAIDPDTAPFALKVGLIQGDVNQQTHPFTQGVLNIAEGQWRPSKGTAIKLGGWQKRGNGLHDLRGGYLSAETPLSSEQHQHISGFIRASFASGMGAQTNGANRYLGAGLNWQAPFAHRPDDYLTLGAATLHLNHGGDHERLLEAAYIMQITPRIFLQPDVQYIQQNNQPDTWVAIVRLHLE</sequence>
<evidence type="ECO:0000256" key="1">
    <source>
        <dbReference type="ARBA" id="ARBA00008769"/>
    </source>
</evidence>
<proteinExistence type="inferred from homology"/>
<evidence type="ECO:0000256" key="2">
    <source>
        <dbReference type="RuleBase" id="RU363072"/>
    </source>
</evidence>
<dbReference type="InterPro" id="IPR038673">
    <property type="entry name" value="OprB_sf"/>
</dbReference>
<organism evidence="3 4">
    <name type="scientific">Halothiobacillus neapolitanus (strain ATCC 23641 / DSM 15147 / CIP 104769 / NCIMB 8539 / c2)</name>
    <name type="common">Thiobacillus neapolitanus</name>
    <dbReference type="NCBI Taxonomy" id="555778"/>
    <lineage>
        <taxon>Bacteria</taxon>
        <taxon>Pseudomonadati</taxon>
        <taxon>Pseudomonadota</taxon>
        <taxon>Gammaproteobacteria</taxon>
        <taxon>Chromatiales</taxon>
        <taxon>Halothiobacillaceae</taxon>
        <taxon>Halothiobacillus</taxon>
    </lineage>
</organism>
<dbReference type="InterPro" id="IPR052932">
    <property type="entry name" value="OprB_Porin"/>
</dbReference>
<reference evidence="3 4" key="1">
    <citation type="submission" date="2009-10" db="EMBL/GenBank/DDBJ databases">
        <title>Complete sequence of Halothiobacillus neapolitanus c2.</title>
        <authorList>
            <consortium name="US DOE Joint Genome Institute"/>
            <person name="Lucas S."/>
            <person name="Copeland A."/>
            <person name="Lapidus A."/>
            <person name="Glavina del Rio T."/>
            <person name="Tice H."/>
            <person name="Bruce D."/>
            <person name="Goodwin L."/>
            <person name="Pitluck S."/>
            <person name="Davenport K."/>
            <person name="Brettin T."/>
            <person name="Detter J.C."/>
            <person name="Han C."/>
            <person name="Tapia R."/>
            <person name="Larimer F."/>
            <person name="Land M."/>
            <person name="Hauser L."/>
            <person name="Kyrpides N."/>
            <person name="Mikhailova N."/>
            <person name="Kerfeld C."/>
            <person name="Cannon G."/>
            <person name="Heinhort S."/>
        </authorList>
    </citation>
    <scope>NUCLEOTIDE SEQUENCE [LARGE SCALE GENOMIC DNA]</scope>
    <source>
        <strain evidence="4">ATCC 23641 / c2</strain>
    </source>
</reference>
<dbReference type="OrthoDB" id="545475at2"/>
<keyword evidence="4" id="KW-1185">Reference proteome</keyword>
<gene>
    <name evidence="3" type="ordered locus">Hneap_0251</name>
</gene>
<dbReference type="GO" id="GO:0016020">
    <property type="term" value="C:membrane"/>
    <property type="evidence" value="ECO:0007669"/>
    <property type="project" value="InterPro"/>
</dbReference>
<dbReference type="eggNOG" id="COG3659">
    <property type="taxonomic scope" value="Bacteria"/>
</dbReference>
<evidence type="ECO:0000313" key="3">
    <source>
        <dbReference type="EMBL" id="ACX95114.1"/>
    </source>
</evidence>
<dbReference type="GO" id="GO:0015288">
    <property type="term" value="F:porin activity"/>
    <property type="evidence" value="ECO:0007669"/>
    <property type="project" value="InterPro"/>
</dbReference>
<comment type="similarity">
    <text evidence="1 2">Belongs to the OprB family.</text>
</comment>
<dbReference type="PANTHER" id="PTHR37944">
    <property type="entry name" value="PORIN B"/>
    <property type="match status" value="1"/>
</dbReference>
<dbReference type="PANTHER" id="PTHR37944:SF1">
    <property type="entry name" value="PORIN B"/>
    <property type="match status" value="1"/>
</dbReference>